<protein>
    <submittedName>
        <fullName evidence="2">Uncharacterized protein</fullName>
    </submittedName>
</protein>
<gene>
    <name evidence="2" type="ORF">FOTG_14725</name>
</gene>
<dbReference type="EMBL" id="KK035218">
    <property type="protein sequence ID" value="EXM17012.1"/>
    <property type="molecule type" value="Genomic_DNA"/>
</dbReference>
<dbReference type="AlphaFoldDB" id="X0L7H2"/>
<reference evidence="2" key="2">
    <citation type="submission" date="2014-03" db="EMBL/GenBank/DDBJ databases">
        <title>The Genome Annotation of Fusarium oxysporum Cotton.</title>
        <authorList>
            <consortium name="The Broad Institute Genomics Platform"/>
            <person name="Ma L.-J."/>
            <person name="Corby-Kistler H."/>
            <person name="Broz K."/>
            <person name="Gale L.R."/>
            <person name="Jonkers W."/>
            <person name="O'Donnell K."/>
            <person name="Ploetz R."/>
            <person name="Steinberg C."/>
            <person name="Schwartz D.C."/>
            <person name="VanEtten H."/>
            <person name="Zhou S."/>
            <person name="Young S.K."/>
            <person name="Zeng Q."/>
            <person name="Gargeya S."/>
            <person name="Fitzgerald M."/>
            <person name="Abouelleil A."/>
            <person name="Alvarado L."/>
            <person name="Chapman S.B."/>
            <person name="Gainer-Dewar J."/>
            <person name="Goldberg J."/>
            <person name="Griggs A."/>
            <person name="Gujja S."/>
            <person name="Hansen M."/>
            <person name="Howarth C."/>
            <person name="Imamovic A."/>
            <person name="Ireland A."/>
            <person name="Larimer J."/>
            <person name="McCowan C."/>
            <person name="Murphy C."/>
            <person name="Pearson M."/>
            <person name="Poon T.W."/>
            <person name="Priest M."/>
            <person name="Roberts A."/>
            <person name="Saif S."/>
            <person name="Shea T."/>
            <person name="Sykes S."/>
            <person name="Wortman J."/>
            <person name="Nusbaum C."/>
            <person name="Birren B."/>
        </authorList>
    </citation>
    <scope>NUCLEOTIDE SEQUENCE</scope>
    <source>
        <strain evidence="2">25433</strain>
    </source>
</reference>
<feature type="compositionally biased region" description="Basic and acidic residues" evidence="1">
    <location>
        <begin position="47"/>
        <end position="56"/>
    </location>
</feature>
<accession>X0L7H2</accession>
<dbReference type="Proteomes" id="UP000030701">
    <property type="component" value="Unassembled WGS sequence"/>
</dbReference>
<evidence type="ECO:0000313" key="2">
    <source>
        <dbReference type="EMBL" id="EXM17012.1"/>
    </source>
</evidence>
<proteinExistence type="predicted"/>
<reference evidence="2" key="1">
    <citation type="submission" date="2011-11" db="EMBL/GenBank/DDBJ databases">
        <title>The Genome Sequence of Fusarium oxysporum Cotton.</title>
        <authorList>
            <consortium name="The Broad Institute Genome Sequencing Platform"/>
            <person name="Ma L.-J."/>
            <person name="Gale L.R."/>
            <person name="Schwartz D.C."/>
            <person name="Zhou S."/>
            <person name="Corby-Kistler H."/>
            <person name="Young S.K."/>
            <person name="Zeng Q."/>
            <person name="Gargeya S."/>
            <person name="Fitzgerald M."/>
            <person name="Haas B."/>
            <person name="Abouelleil A."/>
            <person name="Alvarado L."/>
            <person name="Arachchi H.M."/>
            <person name="Berlin A."/>
            <person name="Brown A."/>
            <person name="Chapman S.B."/>
            <person name="Chen Z."/>
            <person name="Dunbar C."/>
            <person name="Freedman E."/>
            <person name="Gearin G."/>
            <person name="Goldberg J."/>
            <person name="Griggs A."/>
            <person name="Gujja S."/>
            <person name="Heiman D."/>
            <person name="Howarth C."/>
            <person name="Larson L."/>
            <person name="Lui A."/>
            <person name="MacDonald P.J.P."/>
            <person name="Montmayeur A."/>
            <person name="Murphy C."/>
            <person name="Neiman D."/>
            <person name="Pearson M."/>
            <person name="Priest M."/>
            <person name="Roberts A."/>
            <person name="Saif S."/>
            <person name="Shea T."/>
            <person name="Shenoy N."/>
            <person name="Sisk P."/>
            <person name="Stolte C."/>
            <person name="Sykes S."/>
            <person name="Wortman J."/>
            <person name="Nusbaum C."/>
            <person name="Birren B."/>
        </authorList>
    </citation>
    <scope>NUCLEOTIDE SEQUENCE [LARGE SCALE GENOMIC DNA]</scope>
    <source>
        <strain evidence="2">25433</strain>
    </source>
</reference>
<dbReference type="HOGENOM" id="CLU_2558358_0_0_1"/>
<feature type="compositionally biased region" description="Basic and acidic residues" evidence="1">
    <location>
        <begin position="12"/>
        <end position="24"/>
    </location>
</feature>
<evidence type="ECO:0000256" key="1">
    <source>
        <dbReference type="SAM" id="MobiDB-lite"/>
    </source>
</evidence>
<feature type="region of interest" description="Disordered" evidence="1">
    <location>
        <begin position="1"/>
        <end position="82"/>
    </location>
</feature>
<organism evidence="2">
    <name type="scientific">Fusarium oxysporum f. sp. vasinfectum 25433</name>
    <dbReference type="NCBI Taxonomy" id="1089449"/>
    <lineage>
        <taxon>Eukaryota</taxon>
        <taxon>Fungi</taxon>
        <taxon>Dikarya</taxon>
        <taxon>Ascomycota</taxon>
        <taxon>Pezizomycotina</taxon>
        <taxon>Sordariomycetes</taxon>
        <taxon>Hypocreomycetidae</taxon>
        <taxon>Hypocreales</taxon>
        <taxon>Nectriaceae</taxon>
        <taxon>Fusarium</taxon>
        <taxon>Fusarium oxysporum species complex</taxon>
    </lineage>
</organism>
<name>X0L7H2_FUSOX</name>
<sequence>MLRPPVASGRLHVHEKTTLLKERCGTPNRIPRGPADSFRSRQGLRPPESETSRDDQGSWPTSRTPLDPAACERGQYSAPDFE</sequence>